<dbReference type="PANTHER" id="PTHR37316">
    <property type="entry name" value="TEICHOIC ACID GLYCEROL-PHOSPHATE PRIMASE"/>
    <property type="match status" value="1"/>
</dbReference>
<dbReference type="Proteomes" id="UP001057481">
    <property type="component" value="Unassembled WGS sequence"/>
</dbReference>
<dbReference type="InterPro" id="IPR051612">
    <property type="entry name" value="Teichoic_Acid_Biosynth"/>
</dbReference>
<dbReference type="SUPFAM" id="SSF53756">
    <property type="entry name" value="UDP-Glycosyltransferase/glycogen phosphorylase"/>
    <property type="match status" value="1"/>
</dbReference>
<organism evidence="1 2">
    <name type="scientific">Periweissella beninensis</name>
    <dbReference type="NCBI Taxonomy" id="504936"/>
    <lineage>
        <taxon>Bacteria</taxon>
        <taxon>Bacillati</taxon>
        <taxon>Bacillota</taxon>
        <taxon>Bacilli</taxon>
        <taxon>Lactobacillales</taxon>
        <taxon>Lactobacillaceae</taxon>
        <taxon>Periweissella</taxon>
    </lineage>
</organism>
<keyword evidence="2" id="KW-1185">Reference proteome</keyword>
<dbReference type="InterPro" id="IPR043148">
    <property type="entry name" value="TagF_C"/>
</dbReference>
<evidence type="ECO:0000313" key="2">
    <source>
        <dbReference type="Proteomes" id="UP001057481"/>
    </source>
</evidence>
<evidence type="ECO:0000313" key="1">
    <source>
        <dbReference type="EMBL" id="MCM2437012.1"/>
    </source>
</evidence>
<dbReference type="Pfam" id="PF04464">
    <property type="entry name" value="Glyphos_transf"/>
    <property type="match status" value="1"/>
</dbReference>
<gene>
    <name evidence="1" type="ORF">KAK10_03575</name>
</gene>
<protein>
    <submittedName>
        <fullName evidence="1">CDP-glycerol glycerophosphotransferase family protein</fullName>
    </submittedName>
</protein>
<name>A0ABT0VGQ1_9LACO</name>
<proteinExistence type="predicted"/>
<comment type="caution">
    <text evidence="1">The sequence shown here is derived from an EMBL/GenBank/DDBJ whole genome shotgun (WGS) entry which is preliminary data.</text>
</comment>
<dbReference type="EMBL" id="JAGMVS010000045">
    <property type="protein sequence ID" value="MCM2437012.1"/>
    <property type="molecule type" value="Genomic_DNA"/>
</dbReference>
<dbReference type="RefSeq" id="WP_205144176.1">
    <property type="nucleotide sequence ID" value="NZ_JAFBDN010000023.1"/>
</dbReference>
<reference evidence="1" key="1">
    <citation type="submission" date="2021-04" db="EMBL/GenBank/DDBJ databases">
        <title>Taxonomic assessment of Weissella genus.</title>
        <authorList>
            <person name="Fanelli F."/>
            <person name="Chieffi D."/>
            <person name="Dell'Aquila A."/>
            <person name="Gyu-Sung C."/>
            <person name="Franz C.M.A.P."/>
            <person name="Fusco V."/>
        </authorList>
    </citation>
    <scope>NUCLEOTIDE SEQUENCE</scope>
    <source>
        <strain evidence="1">LMG 25373</strain>
    </source>
</reference>
<dbReference type="PANTHER" id="PTHR37316:SF3">
    <property type="entry name" value="TEICHOIC ACID GLYCEROL-PHOSPHATE TRANSFERASE"/>
    <property type="match status" value="1"/>
</dbReference>
<sequence length="820" mass="96651">MEKKVKKIVIDKIKFDTKLSLIILNTKTIWPKYGQISVSSLKMPQREFNYQVNESNELVIAAKQLKEYILPGDLIQFRIVFEKEKTRYEYLLITAETIDAVKLKKAMVTDFELIDLHGWQHEYFDNSILFTDNTLLTITNIKNIQLKATKIGVELAHSSWLFKHSAGVITGFLGNGPSRKIINVKAMLPQLIFEIEQDDLKNWPRILRRILGLNLQINKFNIDINFRISDSQLPNYQLIEQKRIDIKETKKDLVSVSIQKDYLATKLNHQLKTMVFSIDKTLTGKTQLTMNVSAKDHFEISKVVMQLRSDLFTHSVELLITKQKKLKGNGTAWQVKALLMMDWQEFYSLYWDLYLLLDFGVGLERVKVDKVGQRVQRRITRNYLKYSLVNQANNQIVAPYITYGKELAFMIRDMEAVETKGAMLNQKLAEFYFRLTKRLPFNSKKIWLGFEKFSMTAQDNGYAFFDYVMQNNLYPDFYYVLSKASPDYHKVKEKYPKKLLVHGTFKYYLYLLRSEKLIGSEIRRHVYSLRIRSGYMYNIIKSKQAIFLQHGVTAFKKTDYFKNTPNRGGFDLVIATSDNERRIIHDYWNYPNDKIATTGFSRWDLLVDKSQQNTMKSIFVMPTWRTWLEDLPGEDFKLTEYFQRYESLLKNPQILAFLQKNNMKLVFFLHPKFKDYIDNFTTIDQKHYVIYKFGDVLVNEEIMKASLMITDYSSVAWDMFYMKKPVIFYQFDVSRYLETWGSYLDMDQELFGLRATNNVELLAAMEKNLVNNFKLTDHQLMLHRQYFIANDHANSARILAAINALNHSKDDDKLEDNKHV</sequence>
<dbReference type="Gene3D" id="3.40.50.12580">
    <property type="match status" value="1"/>
</dbReference>
<dbReference type="InterPro" id="IPR007554">
    <property type="entry name" value="Glycerophosphate_synth"/>
</dbReference>
<accession>A0ABT0VGQ1</accession>